<comment type="caution">
    <text evidence="1">The sequence shown here is derived from an EMBL/GenBank/DDBJ whole genome shotgun (WGS) entry which is preliminary data.</text>
</comment>
<name>A0A401RNV9_CHIPU</name>
<proteinExistence type="predicted"/>
<evidence type="ECO:0000313" key="2">
    <source>
        <dbReference type="Proteomes" id="UP000287033"/>
    </source>
</evidence>
<gene>
    <name evidence="1" type="ORF">chiPu_0018566</name>
</gene>
<reference evidence="1 2" key="1">
    <citation type="journal article" date="2018" name="Nat. Ecol. Evol.">
        <title>Shark genomes provide insights into elasmobranch evolution and the origin of vertebrates.</title>
        <authorList>
            <person name="Hara Y"/>
            <person name="Yamaguchi K"/>
            <person name="Onimaru K"/>
            <person name="Kadota M"/>
            <person name="Koyanagi M"/>
            <person name="Keeley SD"/>
            <person name="Tatsumi K"/>
            <person name="Tanaka K"/>
            <person name="Motone F"/>
            <person name="Kageyama Y"/>
            <person name="Nozu R"/>
            <person name="Adachi N"/>
            <person name="Nishimura O"/>
            <person name="Nakagawa R"/>
            <person name="Tanegashima C"/>
            <person name="Kiyatake I"/>
            <person name="Matsumoto R"/>
            <person name="Murakumo K"/>
            <person name="Nishida K"/>
            <person name="Terakita A"/>
            <person name="Kuratani S"/>
            <person name="Sato K"/>
            <person name="Hyodo S Kuraku.S."/>
        </authorList>
    </citation>
    <scope>NUCLEOTIDE SEQUENCE [LARGE SCALE GENOMIC DNA]</scope>
</reference>
<accession>A0A401RNV9</accession>
<dbReference type="Proteomes" id="UP000287033">
    <property type="component" value="Unassembled WGS sequence"/>
</dbReference>
<sequence length="84" mass="9271">MFLSCATLSDSGRDECNAFKKKLNANYSPPNLRMKGILPYLITAITTQRGNPARPGGRDECNIGSRDAKAPLFCCWGSTSEQWQ</sequence>
<dbReference type="EMBL" id="BEZZ01001615">
    <property type="protein sequence ID" value="GCC19839.1"/>
    <property type="molecule type" value="Genomic_DNA"/>
</dbReference>
<keyword evidence="2" id="KW-1185">Reference proteome</keyword>
<organism evidence="1 2">
    <name type="scientific">Chiloscyllium punctatum</name>
    <name type="common">Brownbanded bambooshark</name>
    <name type="synonym">Hemiscyllium punctatum</name>
    <dbReference type="NCBI Taxonomy" id="137246"/>
    <lineage>
        <taxon>Eukaryota</taxon>
        <taxon>Metazoa</taxon>
        <taxon>Chordata</taxon>
        <taxon>Craniata</taxon>
        <taxon>Vertebrata</taxon>
        <taxon>Chondrichthyes</taxon>
        <taxon>Elasmobranchii</taxon>
        <taxon>Galeomorphii</taxon>
        <taxon>Galeoidea</taxon>
        <taxon>Orectolobiformes</taxon>
        <taxon>Hemiscylliidae</taxon>
        <taxon>Chiloscyllium</taxon>
    </lineage>
</organism>
<protein>
    <submittedName>
        <fullName evidence="1">Uncharacterized protein</fullName>
    </submittedName>
</protein>
<evidence type="ECO:0000313" key="1">
    <source>
        <dbReference type="EMBL" id="GCC19839.1"/>
    </source>
</evidence>
<dbReference type="AlphaFoldDB" id="A0A401RNV9"/>